<dbReference type="NCBIfam" id="NF004846">
    <property type="entry name" value="PRK06197.1"/>
    <property type="match status" value="1"/>
</dbReference>
<reference evidence="4 6" key="1">
    <citation type="submission" date="2015-03" db="EMBL/GenBank/DDBJ databases">
        <authorList>
            <consortium name="Pathogen Informatics"/>
            <person name="Murphy D."/>
        </authorList>
    </citation>
    <scope>NUCLEOTIDE SEQUENCE [LARGE SCALE GENOMIC DNA]</scope>
    <source>
        <strain evidence="4 6">PAP036</strain>
    </source>
</reference>
<dbReference type="InterPro" id="IPR036291">
    <property type="entry name" value="NAD(P)-bd_dom_sf"/>
</dbReference>
<feature type="region of interest" description="Disordered" evidence="3">
    <location>
        <begin position="272"/>
        <end position="296"/>
    </location>
</feature>
<evidence type="ECO:0000256" key="3">
    <source>
        <dbReference type="SAM" id="MobiDB-lite"/>
    </source>
</evidence>
<dbReference type="PANTHER" id="PTHR43157:SF31">
    <property type="entry name" value="PHOSPHATIDYLINOSITOL-GLYCAN BIOSYNTHESIS CLASS F PROTEIN"/>
    <property type="match status" value="1"/>
</dbReference>
<dbReference type="Proteomes" id="UP000038487">
    <property type="component" value="Unassembled WGS sequence"/>
</dbReference>
<reference evidence="5 7" key="2">
    <citation type="submission" date="2018-08" db="EMBL/GenBank/DDBJ databases">
        <title>Linezolid Resistance in Mycobacterium abscessus: MIC Distribution and Comprehensive Investigation of Resistance Mechanisms.</title>
        <authorList>
            <person name="Ye M."/>
            <person name="Xu L."/>
            <person name="Zou Y."/>
            <person name="Li B."/>
            <person name="Guo Q."/>
            <person name="Zhang Y."/>
            <person name="Zhan M."/>
            <person name="Xu B."/>
            <person name="Yu F."/>
            <person name="Zhang Z."/>
            <person name="Chu H."/>
        </authorList>
    </citation>
    <scope>NUCLEOTIDE SEQUENCE [LARGE SCALE GENOMIC DNA]</scope>
    <source>
        <strain evidence="5 7">G143</strain>
    </source>
</reference>
<evidence type="ECO:0000313" key="5">
    <source>
        <dbReference type="EMBL" id="RIT40616.1"/>
    </source>
</evidence>
<evidence type="ECO:0000313" key="7">
    <source>
        <dbReference type="Proteomes" id="UP000284557"/>
    </source>
</evidence>
<dbReference type="InterPro" id="IPR002347">
    <property type="entry name" value="SDR_fam"/>
</dbReference>
<protein>
    <submittedName>
        <fullName evidence="5">SDR family NAD(P)-dependent oxidoreductase</fullName>
    </submittedName>
    <submittedName>
        <fullName evidence="4">Short-chain dehydrogenase/reductase</fullName>
        <ecNumber evidence="4">1.1.1.100</ecNumber>
    </submittedName>
</protein>
<comment type="similarity">
    <text evidence="2">Belongs to the short-chain dehydrogenases/reductases (SDR) family.</text>
</comment>
<accession>A0A0U0X6J7</accession>
<keyword evidence="1 4" id="KW-0560">Oxidoreductase</keyword>
<gene>
    <name evidence="4" type="primary">fabG_10</name>
    <name evidence="5" type="ORF">D2E76_08455</name>
    <name evidence="4" type="ORF">ERS075527_02830</name>
</gene>
<evidence type="ECO:0000256" key="1">
    <source>
        <dbReference type="ARBA" id="ARBA00023002"/>
    </source>
</evidence>
<dbReference type="GeneID" id="93379262"/>
<dbReference type="SMR" id="A0A0U0X6J7"/>
<dbReference type="Pfam" id="PF00106">
    <property type="entry name" value="adh_short"/>
    <property type="match status" value="1"/>
</dbReference>
<dbReference type="GO" id="GO:0004316">
    <property type="term" value="F:3-oxoacyl-[acyl-carrier-protein] reductase (NADPH) activity"/>
    <property type="evidence" value="ECO:0007669"/>
    <property type="project" value="UniProtKB-EC"/>
</dbReference>
<dbReference type="SUPFAM" id="SSF51735">
    <property type="entry name" value="NAD(P)-binding Rossmann-fold domains"/>
    <property type="match status" value="1"/>
</dbReference>
<dbReference type="AlphaFoldDB" id="A0A0U0X6J7"/>
<dbReference type="Gene3D" id="3.40.50.720">
    <property type="entry name" value="NAD(P)-binding Rossmann-like Domain"/>
    <property type="match status" value="1"/>
</dbReference>
<sequence length="318" mass="33815">MPAPLQIRHFRESDVPDQTGKTHVITGANNGLGLVAAEALARAGARVVLACRNQQTGRAALDKVRALGPNADHALVELDLTSLASVRSAADAIRTQAPTIDVLLNNAGVMAIPLQRTAEGFEMQIGVNHLGHFVLTDALLPSLLAADAPRVISLGSVAHAQGRNNLKVDDLNFTQRRYNRMTAYRASKLACMLFGSELARKAAAAGSSLVSVNVHPGVAATNLFDSMIPKLPGLHKAFYFGMGLVLQDERQGAESELYAASMPDVQPDDYLGPTQLTGARGPVARAPRSKEARDPKLAAQLWQKSVELTGADYSRLSG</sequence>
<dbReference type="PRINTS" id="PR00080">
    <property type="entry name" value="SDRFAMILY"/>
</dbReference>
<comment type="caution">
    <text evidence="4">The sequence shown here is derived from an EMBL/GenBank/DDBJ whole genome shotgun (WGS) entry which is preliminary data.</text>
</comment>
<evidence type="ECO:0000256" key="2">
    <source>
        <dbReference type="RuleBase" id="RU000363"/>
    </source>
</evidence>
<proteinExistence type="inferred from homology"/>
<dbReference type="PRINTS" id="PR00081">
    <property type="entry name" value="GDHRDH"/>
</dbReference>
<dbReference type="EMBL" id="QXBN01000005">
    <property type="protein sequence ID" value="RIT40616.1"/>
    <property type="molecule type" value="Genomic_DNA"/>
</dbReference>
<dbReference type="Proteomes" id="UP000284557">
    <property type="component" value="Unassembled WGS sequence"/>
</dbReference>
<name>A0A0U0X6J7_9MYCO</name>
<dbReference type="RefSeq" id="WP_005079249.1">
    <property type="nucleotide sequence ID" value="NZ_CM125927.1"/>
</dbReference>
<evidence type="ECO:0000313" key="6">
    <source>
        <dbReference type="Proteomes" id="UP000038487"/>
    </source>
</evidence>
<dbReference type="EMBL" id="CSUW01000006">
    <property type="protein sequence ID" value="CPT37621.1"/>
    <property type="molecule type" value="Genomic_DNA"/>
</dbReference>
<organism evidence="4 6">
    <name type="scientific">Mycobacteroides abscessus</name>
    <dbReference type="NCBI Taxonomy" id="36809"/>
    <lineage>
        <taxon>Bacteria</taxon>
        <taxon>Bacillati</taxon>
        <taxon>Actinomycetota</taxon>
        <taxon>Actinomycetes</taxon>
        <taxon>Mycobacteriales</taxon>
        <taxon>Mycobacteriaceae</taxon>
        <taxon>Mycobacteroides</taxon>
    </lineage>
</organism>
<dbReference type="PANTHER" id="PTHR43157">
    <property type="entry name" value="PHOSPHATIDYLINOSITOL-GLYCAN BIOSYNTHESIS CLASS F PROTEIN-RELATED"/>
    <property type="match status" value="1"/>
</dbReference>
<dbReference type="EC" id="1.1.1.100" evidence="4"/>
<evidence type="ECO:0000313" key="4">
    <source>
        <dbReference type="EMBL" id="CPT37621.1"/>
    </source>
</evidence>